<accession>A0ABU1K4V0</accession>
<keyword evidence="1" id="KW-0732">Signal</keyword>
<gene>
    <name evidence="3" type="ORF">GGR31_000658</name>
</gene>
<evidence type="ECO:0000259" key="2">
    <source>
        <dbReference type="Pfam" id="PF18962"/>
    </source>
</evidence>
<dbReference type="EMBL" id="JAVDQA010000001">
    <property type="protein sequence ID" value="MDR6300042.1"/>
    <property type="molecule type" value="Genomic_DNA"/>
</dbReference>
<keyword evidence="4" id="KW-1185">Reference proteome</keyword>
<dbReference type="Pfam" id="PF18962">
    <property type="entry name" value="Por_Secre_tail"/>
    <property type="match status" value="1"/>
</dbReference>
<reference evidence="3 4" key="1">
    <citation type="submission" date="2023-07" db="EMBL/GenBank/DDBJ databases">
        <title>Genomic Encyclopedia of Type Strains, Phase IV (KMG-IV): sequencing the most valuable type-strain genomes for metagenomic binning, comparative biology and taxonomic classification.</title>
        <authorList>
            <person name="Goeker M."/>
        </authorList>
    </citation>
    <scope>NUCLEOTIDE SEQUENCE [LARGE SCALE GENOMIC DNA]</scope>
    <source>
        <strain evidence="3 4">DSM 102814</strain>
    </source>
</reference>
<dbReference type="NCBIfam" id="TIGR04183">
    <property type="entry name" value="Por_Secre_tail"/>
    <property type="match status" value="1"/>
</dbReference>
<evidence type="ECO:0000256" key="1">
    <source>
        <dbReference type="ARBA" id="ARBA00022729"/>
    </source>
</evidence>
<name>A0ABU1K4V0_9FLAO</name>
<evidence type="ECO:0000313" key="4">
    <source>
        <dbReference type="Proteomes" id="UP001257659"/>
    </source>
</evidence>
<proteinExistence type="predicted"/>
<dbReference type="InterPro" id="IPR026444">
    <property type="entry name" value="Secre_tail"/>
</dbReference>
<evidence type="ECO:0000313" key="3">
    <source>
        <dbReference type="EMBL" id="MDR6300042.1"/>
    </source>
</evidence>
<sequence>MKKTLLFCLIAISYFSSSSQTIEIDDYTWYVHSYELNGNTTDKPFSPEMTIQLDFDLSNNILMSDLCCGGNFQLDINVDANNSNFQGSNFTNTATNCTETGNTSFVDLVQDFFENSENETINYNINTQNIFPGILELNNTSGETIILHNSPHENSGSFGELFNDNGYWGKMTDFWYLASMNIDNNYYSPTDISNAFGNNAKASFSYRGELSFFACNTLTADFTSLQNINNNFFINCNNLAYGTDQCSTANATTLENLYFGFLIEQAQNKKIMSLQYTLDVENPQTFGIYDTSSENYLFFSSDPLLSTDGFSYKRDINIYPNPAKETVFIENNHQQINQLQVIDISGKQLKTFKSVKNQVDVSELPSGVYFFKIYSEGNITIKKVIKE</sequence>
<organism evidence="3 4">
    <name type="scientific">Mesonia maritima</name>
    <dbReference type="NCBI Taxonomy" id="1793873"/>
    <lineage>
        <taxon>Bacteria</taxon>
        <taxon>Pseudomonadati</taxon>
        <taxon>Bacteroidota</taxon>
        <taxon>Flavobacteriia</taxon>
        <taxon>Flavobacteriales</taxon>
        <taxon>Flavobacteriaceae</taxon>
        <taxon>Mesonia</taxon>
    </lineage>
</organism>
<feature type="domain" description="Secretion system C-terminal sorting" evidence="2">
    <location>
        <begin position="318"/>
        <end position="385"/>
    </location>
</feature>
<dbReference type="Proteomes" id="UP001257659">
    <property type="component" value="Unassembled WGS sequence"/>
</dbReference>
<dbReference type="RefSeq" id="WP_309726950.1">
    <property type="nucleotide sequence ID" value="NZ_JAVDQA010000001.1"/>
</dbReference>
<protein>
    <recommendedName>
        <fullName evidence="2">Secretion system C-terminal sorting domain-containing protein</fullName>
    </recommendedName>
</protein>
<comment type="caution">
    <text evidence="3">The sequence shown here is derived from an EMBL/GenBank/DDBJ whole genome shotgun (WGS) entry which is preliminary data.</text>
</comment>